<dbReference type="InterPro" id="IPR001299">
    <property type="entry name" value="Ependymin"/>
</dbReference>
<keyword evidence="1" id="KW-0732">Signal</keyword>
<evidence type="ECO:0000313" key="2">
    <source>
        <dbReference type="EnsemblMetazoa" id="XP_038059861.1"/>
    </source>
</evidence>
<feature type="chain" id="PRO_5038324116" evidence="1">
    <location>
        <begin position="20"/>
        <end position="214"/>
    </location>
</feature>
<keyword evidence="3" id="KW-1185">Reference proteome</keyword>
<dbReference type="EnsemblMetazoa" id="XM_038203933.1">
    <property type="protein sequence ID" value="XP_038059861.1"/>
    <property type="gene ID" value="LOC119730870"/>
</dbReference>
<evidence type="ECO:0000313" key="3">
    <source>
        <dbReference type="Proteomes" id="UP000887568"/>
    </source>
</evidence>
<sequence>MSIKSVVFLLLVVVATSYAQTKCCCPDQFEMNEGVEVGMSQAGKGSAVFESVRLAFDYTNKRIGEIGTVIIDGEASQVQVILDYNKGVGYSIDLKTKQCQKMPVPGPMLHCVPDNATYQETVYLGDHKLTVDSFGISFKTGTASLSVSKTDCIPNSFNVIGQFGETALLAVTGFYNYSQGIKNPSKYFTVPDYCPKSFTEEPVFGNRPSYKLFS</sequence>
<dbReference type="GO" id="GO:0005576">
    <property type="term" value="C:extracellular region"/>
    <property type="evidence" value="ECO:0007669"/>
    <property type="project" value="InterPro"/>
</dbReference>
<dbReference type="PANTHER" id="PTHR10697:SF13">
    <property type="entry name" value="RICIN B LECTIN DOMAIN-CONTAINING PROTEIN"/>
    <property type="match status" value="1"/>
</dbReference>
<proteinExistence type="predicted"/>
<dbReference type="Pfam" id="PF00811">
    <property type="entry name" value="Ependymin"/>
    <property type="match status" value="1"/>
</dbReference>
<dbReference type="OMA" id="QGNSCME"/>
<dbReference type="GO" id="GO:0005764">
    <property type="term" value="C:lysosome"/>
    <property type="evidence" value="ECO:0007669"/>
    <property type="project" value="TreeGrafter"/>
</dbReference>
<evidence type="ECO:0000256" key="1">
    <source>
        <dbReference type="SAM" id="SignalP"/>
    </source>
</evidence>
<dbReference type="RefSeq" id="XP_038059860.1">
    <property type="nucleotide sequence ID" value="XM_038203932.1"/>
</dbReference>
<dbReference type="RefSeq" id="XP_038059861.1">
    <property type="nucleotide sequence ID" value="XM_038203933.1"/>
</dbReference>
<protein>
    <submittedName>
        <fullName evidence="2">Uncharacterized protein</fullName>
    </submittedName>
</protein>
<dbReference type="GO" id="GO:0007160">
    <property type="term" value="P:cell-matrix adhesion"/>
    <property type="evidence" value="ECO:0007669"/>
    <property type="project" value="InterPro"/>
</dbReference>
<organism evidence="2 3">
    <name type="scientific">Patiria miniata</name>
    <name type="common">Bat star</name>
    <name type="synonym">Asterina miniata</name>
    <dbReference type="NCBI Taxonomy" id="46514"/>
    <lineage>
        <taxon>Eukaryota</taxon>
        <taxon>Metazoa</taxon>
        <taxon>Echinodermata</taxon>
        <taxon>Eleutherozoa</taxon>
        <taxon>Asterozoa</taxon>
        <taxon>Asteroidea</taxon>
        <taxon>Valvatacea</taxon>
        <taxon>Valvatida</taxon>
        <taxon>Asterinidae</taxon>
        <taxon>Patiria</taxon>
    </lineage>
</organism>
<reference evidence="2" key="1">
    <citation type="submission" date="2022-11" db="UniProtKB">
        <authorList>
            <consortium name="EnsemblMetazoa"/>
        </authorList>
    </citation>
    <scope>IDENTIFICATION</scope>
</reference>
<dbReference type="PANTHER" id="PTHR10697">
    <property type="entry name" value="MAMMALIAN EPENDYMIN-RELATED PROTEIN 1"/>
    <property type="match status" value="1"/>
</dbReference>
<dbReference type="OrthoDB" id="10070532at2759"/>
<dbReference type="GO" id="GO:0005509">
    <property type="term" value="F:calcium ion binding"/>
    <property type="evidence" value="ECO:0007669"/>
    <property type="project" value="InterPro"/>
</dbReference>
<dbReference type="GeneID" id="119730869"/>
<name>A0A914A8V9_PATMI</name>
<dbReference type="AlphaFoldDB" id="A0A914A8V9"/>
<dbReference type="Proteomes" id="UP000887568">
    <property type="component" value="Unplaced"/>
</dbReference>
<dbReference type="GeneID" id="119730870"/>
<feature type="signal peptide" evidence="1">
    <location>
        <begin position="1"/>
        <end position="19"/>
    </location>
</feature>
<dbReference type="EnsemblMetazoa" id="XM_038203932.1">
    <property type="protein sequence ID" value="XP_038059860.1"/>
    <property type="gene ID" value="LOC119730869"/>
</dbReference>
<accession>A0A914A8V9</accession>